<accession>Q2W3H3</accession>
<proteinExistence type="inferred from homology"/>
<gene>
    <name evidence="17" type="primary">nnrD</name>
    <name evidence="21" type="ordered locus">amb2798</name>
</gene>
<keyword evidence="8 17" id="KW-0521">NADP</keyword>
<evidence type="ECO:0000256" key="12">
    <source>
        <dbReference type="ARBA" id="ARBA00023239"/>
    </source>
</evidence>
<protein>
    <recommendedName>
        <fullName evidence="17">ADP-dependent (S)-NAD(P)H-hydrate dehydratase</fullName>
        <ecNumber evidence="17">4.2.1.136</ecNumber>
    </recommendedName>
    <alternativeName>
        <fullName evidence="17">ADP-dependent NAD(P)HX dehydratase</fullName>
    </alternativeName>
</protein>
<dbReference type="STRING" id="342108.amb2798"/>
<dbReference type="KEGG" id="mag:amb2798"/>
<evidence type="ECO:0000256" key="18">
    <source>
        <dbReference type="PIRNR" id="PIRNR017184"/>
    </source>
</evidence>
<comment type="subunit">
    <text evidence="17">Homotetramer.</text>
</comment>
<feature type="binding site" evidence="17">
    <location>
        <position position="333"/>
    </location>
    <ligand>
        <name>(6S)-NADPHX</name>
        <dbReference type="ChEBI" id="CHEBI:64076"/>
    </ligand>
</feature>
<keyword evidence="7 17" id="KW-0067">ATP-binding</keyword>
<dbReference type="PANTHER" id="PTHR12592">
    <property type="entry name" value="ATP-DEPENDENT (S)-NAD(P)H-HYDRATE DEHYDRATASE FAMILY MEMBER"/>
    <property type="match status" value="1"/>
</dbReference>
<comment type="cofactor">
    <cofactor evidence="18">
        <name>K(+)</name>
        <dbReference type="ChEBI" id="CHEBI:29103"/>
    </cofactor>
    <text evidence="18">Binds 1 potassium ion per subunit.</text>
</comment>
<evidence type="ECO:0000259" key="20">
    <source>
        <dbReference type="PROSITE" id="PS51385"/>
    </source>
</evidence>
<dbReference type="Gene3D" id="3.40.1190.20">
    <property type="match status" value="1"/>
</dbReference>
<evidence type="ECO:0000259" key="19">
    <source>
        <dbReference type="PROSITE" id="PS51383"/>
    </source>
</evidence>
<feature type="binding site" evidence="17">
    <location>
        <position position="222"/>
    </location>
    <ligand>
        <name>(6S)-NADPHX</name>
        <dbReference type="ChEBI" id="CHEBI:64076"/>
    </ligand>
</feature>
<dbReference type="PANTHER" id="PTHR12592:SF0">
    <property type="entry name" value="ATP-DEPENDENT (S)-NAD(P)H-HYDRATE DEHYDRATASE"/>
    <property type="match status" value="1"/>
</dbReference>
<keyword evidence="10 17" id="KW-0520">NAD</keyword>
<evidence type="ECO:0000256" key="2">
    <source>
        <dbReference type="ARBA" id="ARBA00000909"/>
    </source>
</evidence>
<dbReference type="InterPro" id="IPR004443">
    <property type="entry name" value="YjeF_N_dom"/>
</dbReference>
<feature type="binding site" evidence="17">
    <location>
        <position position="395"/>
    </location>
    <ligand>
        <name>AMP</name>
        <dbReference type="ChEBI" id="CHEBI:456215"/>
    </ligand>
</feature>
<dbReference type="InterPro" id="IPR036652">
    <property type="entry name" value="YjeF_N_dom_sf"/>
</dbReference>
<dbReference type="EMBL" id="AP007255">
    <property type="protein sequence ID" value="BAE51602.1"/>
    <property type="molecule type" value="Genomic_DNA"/>
</dbReference>
<keyword evidence="11 18" id="KW-0413">Isomerase</keyword>
<dbReference type="Pfam" id="PF03853">
    <property type="entry name" value="YjeF_N"/>
    <property type="match status" value="1"/>
</dbReference>
<dbReference type="SUPFAM" id="SSF53613">
    <property type="entry name" value="Ribokinase-like"/>
    <property type="match status" value="1"/>
</dbReference>
<dbReference type="PIRSF" id="PIRSF017184">
    <property type="entry name" value="Nnr"/>
    <property type="match status" value="1"/>
</dbReference>
<comment type="catalytic activity">
    <reaction evidence="1 18">
        <text>(6R)-NADHX = (6S)-NADHX</text>
        <dbReference type="Rhea" id="RHEA:32215"/>
        <dbReference type="ChEBI" id="CHEBI:64074"/>
        <dbReference type="ChEBI" id="CHEBI:64075"/>
        <dbReference type="EC" id="5.1.99.6"/>
    </reaction>
</comment>
<feature type="binding site" evidence="17">
    <location>
        <position position="396"/>
    </location>
    <ligand>
        <name>(6S)-NADPHX</name>
        <dbReference type="ChEBI" id="CHEBI:64076"/>
    </ligand>
</feature>
<dbReference type="GO" id="GO:0046496">
    <property type="term" value="P:nicotinamide nucleotide metabolic process"/>
    <property type="evidence" value="ECO:0007669"/>
    <property type="project" value="UniProtKB-UniRule"/>
</dbReference>
<evidence type="ECO:0000256" key="16">
    <source>
        <dbReference type="ARBA" id="ARBA00049209"/>
    </source>
</evidence>
<dbReference type="AlphaFoldDB" id="Q2W3H3"/>
<feature type="domain" description="YjeF C-terminal" evidence="19">
    <location>
        <begin position="188"/>
        <end position="450"/>
    </location>
</feature>
<evidence type="ECO:0000256" key="8">
    <source>
        <dbReference type="ARBA" id="ARBA00022857"/>
    </source>
</evidence>
<dbReference type="GO" id="GO:0052855">
    <property type="term" value="F:ADP-dependent NAD(P)H-hydrate dehydratase activity"/>
    <property type="evidence" value="ECO:0007669"/>
    <property type="project" value="UniProtKB-UniRule"/>
</dbReference>
<evidence type="ECO:0000256" key="15">
    <source>
        <dbReference type="ARBA" id="ARBA00048238"/>
    </source>
</evidence>
<dbReference type="EC" id="4.2.1.136" evidence="17"/>
<evidence type="ECO:0000256" key="5">
    <source>
        <dbReference type="ARBA" id="ARBA00022723"/>
    </source>
</evidence>
<dbReference type="Gene3D" id="3.40.50.10260">
    <property type="entry name" value="YjeF N-terminal domain"/>
    <property type="match status" value="1"/>
</dbReference>
<organism evidence="21 22">
    <name type="scientific">Paramagnetospirillum magneticum (strain ATCC 700264 / AMB-1)</name>
    <name type="common">Magnetospirillum magneticum</name>
    <dbReference type="NCBI Taxonomy" id="342108"/>
    <lineage>
        <taxon>Bacteria</taxon>
        <taxon>Pseudomonadati</taxon>
        <taxon>Pseudomonadota</taxon>
        <taxon>Alphaproteobacteria</taxon>
        <taxon>Rhodospirillales</taxon>
        <taxon>Magnetospirillaceae</taxon>
        <taxon>Paramagnetospirillum</taxon>
    </lineage>
</organism>
<dbReference type="Proteomes" id="UP000007058">
    <property type="component" value="Chromosome"/>
</dbReference>
<keyword evidence="22" id="KW-1185">Reference proteome</keyword>
<keyword evidence="13" id="KW-0511">Multifunctional enzyme</keyword>
<evidence type="ECO:0000256" key="7">
    <source>
        <dbReference type="ARBA" id="ARBA00022840"/>
    </source>
</evidence>
<comment type="similarity">
    <text evidence="17">Belongs to the NnrD/CARKD family.</text>
</comment>
<dbReference type="InterPro" id="IPR030677">
    <property type="entry name" value="Nnr"/>
</dbReference>
<comment type="catalytic activity">
    <reaction evidence="2 18">
        <text>(6R)-NADPHX = (6S)-NADPHX</text>
        <dbReference type="Rhea" id="RHEA:32227"/>
        <dbReference type="ChEBI" id="CHEBI:64076"/>
        <dbReference type="ChEBI" id="CHEBI:64077"/>
        <dbReference type="EC" id="5.1.99.6"/>
    </reaction>
</comment>
<sequence>MEAAGWAVARAARRLLPKGRVAILCGPGNNGGDGFVAARLLARDGWLVRLSLLGEAGRLKGDAAVMAGRWTGAVEPLTLNSLDGCVGVIDALFGAGLARPLDGMARAVIEEMGRRRLPVIAVDVPSGVHGDSGAVLGIAPHCLATVTFFRPKPGHCLMPGRLKCGELVVADIGIPATVLDSIVPTVRRNGPGAWVLPEIRPDGHKYSRGHALILGGGEMTGAARLAARAARRVGAGLVTIAAPEGALGIYRAGDPGLLVTPSEPFDAALADARRNALLLGPGGGVGESLSGKVLAALATGRPCVLDADALSGFEGWSGELFRHLRDTVVLTPHDGEFRRLFGEVPGSRLERARHGAHLSGAVVLLKGADTVVAHPDGRATITTDAPPWLATAGSGDVLAGLIVGLLAQGMEPFEAASAAAWLHGRAAAAHGPGLIAEDLPEALPAILATMGRLAHE</sequence>
<comment type="catalytic activity">
    <reaction evidence="15 17 18">
        <text>(6S)-NADHX + ADP = AMP + phosphate + NADH + H(+)</text>
        <dbReference type="Rhea" id="RHEA:32223"/>
        <dbReference type="ChEBI" id="CHEBI:15378"/>
        <dbReference type="ChEBI" id="CHEBI:43474"/>
        <dbReference type="ChEBI" id="CHEBI:57945"/>
        <dbReference type="ChEBI" id="CHEBI:64074"/>
        <dbReference type="ChEBI" id="CHEBI:456215"/>
        <dbReference type="ChEBI" id="CHEBI:456216"/>
        <dbReference type="EC" id="4.2.1.136"/>
    </reaction>
</comment>
<feature type="binding site" evidence="17">
    <location>
        <position position="282"/>
    </location>
    <ligand>
        <name>(6S)-NADPHX</name>
        <dbReference type="ChEBI" id="CHEBI:64076"/>
    </ligand>
</feature>
<comment type="catalytic activity">
    <reaction evidence="16 17 18">
        <text>(6S)-NADPHX + ADP = AMP + phosphate + NADPH + H(+)</text>
        <dbReference type="Rhea" id="RHEA:32235"/>
        <dbReference type="ChEBI" id="CHEBI:15378"/>
        <dbReference type="ChEBI" id="CHEBI:43474"/>
        <dbReference type="ChEBI" id="CHEBI:57783"/>
        <dbReference type="ChEBI" id="CHEBI:64076"/>
        <dbReference type="ChEBI" id="CHEBI:456215"/>
        <dbReference type="ChEBI" id="CHEBI:456216"/>
        <dbReference type="EC" id="4.2.1.136"/>
    </reaction>
</comment>
<keyword evidence="5 18" id="KW-0479">Metal-binding</keyword>
<evidence type="ECO:0000256" key="9">
    <source>
        <dbReference type="ARBA" id="ARBA00022958"/>
    </source>
</evidence>
<dbReference type="InterPro" id="IPR029056">
    <property type="entry name" value="Ribokinase-like"/>
</dbReference>
<dbReference type="SUPFAM" id="SSF64153">
    <property type="entry name" value="YjeF N-terminal domain-like"/>
    <property type="match status" value="1"/>
</dbReference>
<evidence type="ECO:0000256" key="14">
    <source>
        <dbReference type="ARBA" id="ARBA00025153"/>
    </source>
</evidence>
<dbReference type="GO" id="GO:0052856">
    <property type="term" value="F:NAD(P)HX epimerase activity"/>
    <property type="evidence" value="ECO:0007669"/>
    <property type="project" value="UniProtKB-EC"/>
</dbReference>
<keyword evidence="12 17" id="KW-0456">Lyase</keyword>
<evidence type="ECO:0000256" key="10">
    <source>
        <dbReference type="ARBA" id="ARBA00023027"/>
    </source>
</evidence>
<evidence type="ECO:0000256" key="17">
    <source>
        <dbReference type="HAMAP-Rule" id="MF_01965"/>
    </source>
</evidence>
<feature type="binding site" evidence="17">
    <location>
        <begin position="366"/>
        <end position="370"/>
    </location>
    <ligand>
        <name>AMP</name>
        <dbReference type="ChEBI" id="CHEBI:456215"/>
    </ligand>
</feature>
<dbReference type="PROSITE" id="PS51383">
    <property type="entry name" value="YJEF_C_3"/>
    <property type="match status" value="1"/>
</dbReference>
<dbReference type="GO" id="GO:0046872">
    <property type="term" value="F:metal ion binding"/>
    <property type="evidence" value="ECO:0007669"/>
    <property type="project" value="UniProtKB-UniRule"/>
</dbReference>
<dbReference type="InterPro" id="IPR000631">
    <property type="entry name" value="CARKD"/>
</dbReference>
<dbReference type="PROSITE" id="PS51385">
    <property type="entry name" value="YJEF_N"/>
    <property type="match status" value="1"/>
</dbReference>
<evidence type="ECO:0000256" key="13">
    <source>
        <dbReference type="ARBA" id="ARBA00023268"/>
    </source>
</evidence>
<evidence type="ECO:0000256" key="4">
    <source>
        <dbReference type="ARBA" id="ARBA00009524"/>
    </source>
</evidence>
<keyword evidence="9 18" id="KW-0630">Potassium</keyword>
<reference evidence="21 22" key="1">
    <citation type="journal article" date="2005" name="DNA Res.">
        <title>Complete genome sequence of the facultative anaerobic magnetotactic bacterium Magnetospirillum sp. strain AMB-1.</title>
        <authorList>
            <person name="Matsunaga T."/>
            <person name="Okamura Y."/>
            <person name="Fukuda Y."/>
            <person name="Wahyudi A.T."/>
            <person name="Murase Y."/>
            <person name="Takeyama H."/>
        </authorList>
    </citation>
    <scope>NUCLEOTIDE SEQUENCE [LARGE SCALE GENOMIC DNA]</scope>
    <source>
        <strain evidence="22">ATCC 700264 / AMB-1</strain>
    </source>
</reference>
<dbReference type="PROSITE" id="PS01050">
    <property type="entry name" value="YJEF_C_2"/>
    <property type="match status" value="1"/>
</dbReference>
<evidence type="ECO:0000256" key="1">
    <source>
        <dbReference type="ARBA" id="ARBA00000013"/>
    </source>
</evidence>
<dbReference type="NCBIfam" id="TIGR00196">
    <property type="entry name" value="yjeF_cterm"/>
    <property type="match status" value="1"/>
</dbReference>
<keyword evidence="6 17" id="KW-0547">Nucleotide-binding</keyword>
<name>Q2W3H3_PARM1</name>
<comment type="similarity">
    <text evidence="3 18">In the N-terminal section; belongs to the NnrE/AIBP family.</text>
</comment>
<dbReference type="GO" id="GO:0110051">
    <property type="term" value="P:metabolite repair"/>
    <property type="evidence" value="ECO:0007669"/>
    <property type="project" value="TreeGrafter"/>
</dbReference>
<evidence type="ECO:0000256" key="11">
    <source>
        <dbReference type="ARBA" id="ARBA00023235"/>
    </source>
</evidence>
<dbReference type="HOGENOM" id="CLU_024853_4_1_5"/>
<evidence type="ECO:0000256" key="3">
    <source>
        <dbReference type="ARBA" id="ARBA00006001"/>
    </source>
</evidence>
<evidence type="ECO:0000256" key="6">
    <source>
        <dbReference type="ARBA" id="ARBA00022741"/>
    </source>
</evidence>
<dbReference type="NCBIfam" id="TIGR00197">
    <property type="entry name" value="yjeF_nterm"/>
    <property type="match status" value="1"/>
</dbReference>
<dbReference type="HAMAP" id="MF_01965">
    <property type="entry name" value="NADHX_dehydratase"/>
    <property type="match status" value="1"/>
</dbReference>
<dbReference type="InterPro" id="IPR017953">
    <property type="entry name" value="Carbohydrate_kinase_pred_CS"/>
</dbReference>
<comment type="function">
    <text evidence="17">Catalyzes the dehydration of the S-form of NAD(P)HX at the expense of ADP, which is converted to AMP. Together with NAD(P)HX epimerase, which catalyzes the epimerization of the S- and R-forms, the enzyme allows the repair of both epimers of NAD(P)HX, a damaged form of NAD(P)H that is a result of enzymatic or heat-dependent hydration.</text>
</comment>
<evidence type="ECO:0000313" key="22">
    <source>
        <dbReference type="Proteomes" id="UP000007058"/>
    </source>
</evidence>
<comment type="similarity">
    <text evidence="4 18">In the C-terminal section; belongs to the NnrD/CARKD family.</text>
</comment>
<dbReference type="CDD" id="cd01171">
    <property type="entry name" value="YXKO-related"/>
    <property type="match status" value="1"/>
</dbReference>
<dbReference type="Pfam" id="PF01256">
    <property type="entry name" value="Carb_kinase"/>
    <property type="match status" value="1"/>
</dbReference>
<comment type="function">
    <text evidence="14 18">Bifunctional enzyme that catalyzes the epimerization of the S- and R-forms of NAD(P)HX and the dehydration of the S-form of NAD(P)HX at the expense of ADP, which is converted to AMP. This allows the repair of both epimers of NAD(P)HX, a damaged form of NAD(P)H that is a result of enzymatic or heat-dependent hydration.</text>
</comment>
<comment type="cofactor">
    <cofactor evidence="17">
        <name>Mg(2+)</name>
        <dbReference type="ChEBI" id="CHEBI:18420"/>
    </cofactor>
</comment>
<evidence type="ECO:0000313" key="21">
    <source>
        <dbReference type="EMBL" id="BAE51602.1"/>
    </source>
</evidence>
<dbReference type="GO" id="GO:0005524">
    <property type="term" value="F:ATP binding"/>
    <property type="evidence" value="ECO:0007669"/>
    <property type="project" value="UniProtKB-UniRule"/>
</dbReference>
<feature type="domain" description="YjeF N-terminal" evidence="20">
    <location>
        <begin position="1"/>
        <end position="180"/>
    </location>
</feature>